<dbReference type="AlphaFoldDB" id="A0A9Q0G3M9"/>
<feature type="domain" description="At1g61320/AtMIF1 LRR" evidence="1">
    <location>
        <begin position="6"/>
        <end position="215"/>
    </location>
</feature>
<protein>
    <recommendedName>
        <fullName evidence="1">At1g61320/AtMIF1 LRR domain-containing protein</fullName>
    </recommendedName>
</protein>
<evidence type="ECO:0000259" key="1">
    <source>
        <dbReference type="Pfam" id="PF23622"/>
    </source>
</evidence>
<dbReference type="EMBL" id="JAKUCV010002457">
    <property type="protein sequence ID" value="KAJ4842588.1"/>
    <property type="molecule type" value="Genomic_DNA"/>
</dbReference>
<reference evidence="2" key="2">
    <citation type="journal article" date="2023" name="Plants (Basel)">
        <title>Annotation of the Turnera subulata (Passifloraceae) Draft Genome Reveals the S-Locus Evolved after the Divergence of Turneroideae from Passifloroideae in a Stepwise Manner.</title>
        <authorList>
            <person name="Henning P.M."/>
            <person name="Roalson E.H."/>
            <person name="Mir W."/>
            <person name="McCubbin A.G."/>
            <person name="Shore J.S."/>
        </authorList>
    </citation>
    <scope>NUCLEOTIDE SEQUENCE</scope>
    <source>
        <strain evidence="2">F60SS</strain>
    </source>
</reference>
<evidence type="ECO:0000313" key="3">
    <source>
        <dbReference type="Proteomes" id="UP001141552"/>
    </source>
</evidence>
<proteinExistence type="predicted"/>
<dbReference type="Pfam" id="PF23622">
    <property type="entry name" value="LRR_At1g61320_AtMIF1"/>
    <property type="match status" value="1"/>
</dbReference>
<comment type="caution">
    <text evidence="2">The sequence shown here is derived from an EMBL/GenBank/DDBJ whole genome shotgun (WGS) entry which is preliminary data.</text>
</comment>
<evidence type="ECO:0000313" key="2">
    <source>
        <dbReference type="EMBL" id="KAJ4842588.1"/>
    </source>
</evidence>
<dbReference type="InterPro" id="IPR055357">
    <property type="entry name" value="LRR_At1g61320_AtMIF1"/>
</dbReference>
<reference evidence="2" key="1">
    <citation type="submission" date="2022-02" db="EMBL/GenBank/DDBJ databases">
        <authorList>
            <person name="Henning P.M."/>
            <person name="McCubbin A.G."/>
            <person name="Shore J.S."/>
        </authorList>
    </citation>
    <scope>NUCLEOTIDE SEQUENCE</scope>
    <source>
        <strain evidence="2">F60SS</strain>
        <tissue evidence="2">Leaves</tissue>
    </source>
</reference>
<dbReference type="PANTHER" id="PTHR34145:SF28">
    <property type="entry name" value="F-BOX DOMAIN-CONTAINING PROTEIN"/>
    <property type="match status" value="1"/>
</dbReference>
<name>A0A9Q0G3M9_9ROSI</name>
<dbReference type="InterPro" id="IPR053772">
    <property type="entry name" value="At1g61320/At1g61330-like"/>
</dbReference>
<sequence length="256" mass="29290">MFTCLLTLKSLTFDRCTLPEKLSLSSLTQLENFMIMSSAGVELVEISNMNLVSFQSVGNHCLFPFDLRRAPNLKQLRFPLSSKSLSLISTHLPEHCPALQSLTISALTKMVKPWVLRVANFCKVTELCLIHGEASQFGIVNMNRILRAFPCLQELEFRQSVSPDLEEEKAELKEYVHRRLRRVVMAGFHGTPSEIGCVIYLLTHTTVLERLVINPKFSTRHPWHIWVADISLNKEEREKICERLKPFCKDGVLTVH</sequence>
<dbReference type="SUPFAM" id="SSF52047">
    <property type="entry name" value="RNI-like"/>
    <property type="match status" value="1"/>
</dbReference>
<keyword evidence="3" id="KW-1185">Reference proteome</keyword>
<dbReference type="InterPro" id="IPR032675">
    <property type="entry name" value="LRR_dom_sf"/>
</dbReference>
<dbReference type="OrthoDB" id="1932213at2759"/>
<dbReference type="PANTHER" id="PTHR34145">
    <property type="entry name" value="OS02G0105600 PROTEIN"/>
    <property type="match status" value="1"/>
</dbReference>
<dbReference type="Proteomes" id="UP001141552">
    <property type="component" value="Unassembled WGS sequence"/>
</dbReference>
<gene>
    <name evidence="2" type="ORF">Tsubulata_009957</name>
</gene>
<dbReference type="Gene3D" id="3.80.10.10">
    <property type="entry name" value="Ribonuclease Inhibitor"/>
    <property type="match status" value="1"/>
</dbReference>
<organism evidence="2 3">
    <name type="scientific">Turnera subulata</name>
    <dbReference type="NCBI Taxonomy" id="218843"/>
    <lineage>
        <taxon>Eukaryota</taxon>
        <taxon>Viridiplantae</taxon>
        <taxon>Streptophyta</taxon>
        <taxon>Embryophyta</taxon>
        <taxon>Tracheophyta</taxon>
        <taxon>Spermatophyta</taxon>
        <taxon>Magnoliopsida</taxon>
        <taxon>eudicotyledons</taxon>
        <taxon>Gunneridae</taxon>
        <taxon>Pentapetalae</taxon>
        <taxon>rosids</taxon>
        <taxon>fabids</taxon>
        <taxon>Malpighiales</taxon>
        <taxon>Passifloraceae</taxon>
        <taxon>Turnera</taxon>
    </lineage>
</organism>
<accession>A0A9Q0G3M9</accession>